<reference evidence="6 7" key="1">
    <citation type="journal article" date="2012" name="J. Bacteriol.">
        <title>Genome sequence of proteorhodopsin-containing sea ice bacterium Glaciecola punicea ACAM 611T.</title>
        <authorList>
            <person name="Qin Q.-L."/>
            <person name="Xie B.-B."/>
            <person name="Shu Y.-L."/>
            <person name="Rong J.-C."/>
            <person name="Zhao D.-L."/>
            <person name="Zhang X.-Y."/>
            <person name="Chen X.-L."/>
            <person name="Zhou B.-C."/>
            <person name="Zhanga Y.-Z."/>
        </authorList>
    </citation>
    <scope>NUCLEOTIDE SEQUENCE [LARGE SCALE GENOMIC DNA]</scope>
    <source>
        <strain evidence="6 7">ACAM 611</strain>
    </source>
</reference>
<evidence type="ECO:0000256" key="3">
    <source>
        <dbReference type="ARBA" id="ARBA00023002"/>
    </source>
</evidence>
<evidence type="ECO:0000259" key="5">
    <source>
        <dbReference type="Pfam" id="PF22725"/>
    </source>
</evidence>
<reference evidence="6 7" key="2">
    <citation type="journal article" date="2017" name="Antonie Van Leeuwenhoek">
        <title>Rhizobium rhizosphaerae sp. nov., a novel species isolated from rice rhizosphere.</title>
        <authorList>
            <person name="Zhao J.J."/>
            <person name="Zhang J."/>
            <person name="Zhang R.J."/>
            <person name="Zhang C.W."/>
            <person name="Yin H.Q."/>
            <person name="Zhang X.X."/>
        </authorList>
    </citation>
    <scope>NUCLEOTIDE SEQUENCE [LARGE SCALE GENOMIC DNA]</scope>
    <source>
        <strain evidence="6 7">ACAM 611</strain>
    </source>
</reference>
<dbReference type="Pfam" id="PF01408">
    <property type="entry name" value="GFO_IDH_MocA"/>
    <property type="match status" value="1"/>
</dbReference>
<name>H5TCK9_9ALTE</name>
<dbReference type="InterPro" id="IPR036291">
    <property type="entry name" value="NAD(P)-bd_dom_sf"/>
</dbReference>
<dbReference type="Proteomes" id="UP000053586">
    <property type="component" value="Unassembled WGS sequence"/>
</dbReference>
<accession>H5TCK9</accession>
<dbReference type="PANTHER" id="PTHR22604">
    <property type="entry name" value="OXIDOREDUCTASES"/>
    <property type="match status" value="1"/>
</dbReference>
<gene>
    <name evidence="6" type="ORF">GPUN_1921</name>
</gene>
<evidence type="ECO:0000313" key="6">
    <source>
        <dbReference type="EMBL" id="GAB56036.1"/>
    </source>
</evidence>
<organism evidence="6 7">
    <name type="scientific">Glaciecola punicea ACAM 611</name>
    <dbReference type="NCBI Taxonomy" id="1121923"/>
    <lineage>
        <taxon>Bacteria</taxon>
        <taxon>Pseudomonadati</taxon>
        <taxon>Pseudomonadota</taxon>
        <taxon>Gammaproteobacteria</taxon>
        <taxon>Alteromonadales</taxon>
        <taxon>Alteromonadaceae</taxon>
        <taxon>Glaciecola</taxon>
    </lineage>
</organism>
<dbReference type="Gene3D" id="3.40.50.720">
    <property type="entry name" value="NAD(P)-binding Rossmann-like Domain"/>
    <property type="match status" value="1"/>
</dbReference>
<evidence type="ECO:0000256" key="1">
    <source>
        <dbReference type="ARBA" id="ARBA00010928"/>
    </source>
</evidence>
<dbReference type="RefSeq" id="WP_006005755.1">
    <property type="nucleotide sequence ID" value="NZ_BAET01000020.1"/>
</dbReference>
<keyword evidence="3" id="KW-0560">Oxidoreductase</keyword>
<keyword evidence="2" id="KW-0732">Signal</keyword>
<proteinExistence type="inferred from homology"/>
<dbReference type="OrthoDB" id="9774191at2"/>
<evidence type="ECO:0000313" key="7">
    <source>
        <dbReference type="Proteomes" id="UP000053586"/>
    </source>
</evidence>
<dbReference type="InterPro" id="IPR055170">
    <property type="entry name" value="GFO_IDH_MocA-like_dom"/>
</dbReference>
<dbReference type="SUPFAM" id="SSF51735">
    <property type="entry name" value="NAD(P)-binding Rossmann-fold domains"/>
    <property type="match status" value="1"/>
</dbReference>
<keyword evidence="7" id="KW-1185">Reference proteome</keyword>
<comment type="similarity">
    <text evidence="1">Belongs to the Gfo/Idh/MocA family.</text>
</comment>
<dbReference type="AlphaFoldDB" id="H5TCK9"/>
<evidence type="ECO:0000256" key="2">
    <source>
        <dbReference type="ARBA" id="ARBA00022729"/>
    </source>
</evidence>
<dbReference type="SUPFAM" id="SSF55347">
    <property type="entry name" value="Glyceraldehyde-3-phosphate dehydrogenase-like, C-terminal domain"/>
    <property type="match status" value="1"/>
</dbReference>
<dbReference type="PROSITE" id="PS51257">
    <property type="entry name" value="PROKAR_LIPOPROTEIN"/>
    <property type="match status" value="1"/>
</dbReference>
<dbReference type="InterPro" id="IPR050984">
    <property type="entry name" value="Gfo/Idh/MocA_domain"/>
</dbReference>
<feature type="domain" description="Gfo/Idh/MocA-like oxidoreductase N-terminal" evidence="4">
    <location>
        <begin position="18"/>
        <end position="136"/>
    </location>
</feature>
<dbReference type="Pfam" id="PF22725">
    <property type="entry name" value="GFO_IDH_MocA_C3"/>
    <property type="match status" value="1"/>
</dbReference>
<dbReference type="Gene3D" id="3.30.360.10">
    <property type="entry name" value="Dihydrodipicolinate Reductase, domain 2"/>
    <property type="match status" value="1"/>
</dbReference>
<dbReference type="PANTHER" id="PTHR22604:SF105">
    <property type="entry name" value="TRANS-1,2-DIHYDROBENZENE-1,2-DIOL DEHYDROGENASE"/>
    <property type="match status" value="1"/>
</dbReference>
<evidence type="ECO:0000259" key="4">
    <source>
        <dbReference type="Pfam" id="PF01408"/>
    </source>
</evidence>
<dbReference type="EMBL" id="BAET01000020">
    <property type="protein sequence ID" value="GAB56036.1"/>
    <property type="molecule type" value="Genomic_DNA"/>
</dbReference>
<sequence length="364" mass="40188">MQSNKLEETPSNIGLSTINWAVLGCGQIAKTFMAGVKSLVHADVIACAASDEARAAAFAESFNIPQHFGDYLSMLQQRSIHAVYIATTHNFHFEHIMLCLQNGKHVLCEKPLTLNAHQAKKAFALAKQNNLLLMEGVWTRFLPAISALQAVLDKGSIGNIQCVQANFSLNMQFPDAHRLNNPELAGGALLDLGIYPITIADIIFKKSPVKITSSWIRTSTGVDKNSFYTLEYDTGAVAQLSAGFRMSGPTYANIMGDKGDIYVPFFLGAKSFSVTLNGEPPQLHRYDFDESDNFKFEIEHFTQLLLCGSESSQINSQSRAAKSDCNAEQLLVSDLMPENTTLRVMGIMDTIREQWGLRYPHEDA</sequence>
<dbReference type="eggNOG" id="COG0673">
    <property type="taxonomic scope" value="Bacteria"/>
</dbReference>
<dbReference type="GO" id="GO:0016491">
    <property type="term" value="F:oxidoreductase activity"/>
    <property type="evidence" value="ECO:0007669"/>
    <property type="project" value="UniProtKB-KW"/>
</dbReference>
<dbReference type="GO" id="GO:0000166">
    <property type="term" value="F:nucleotide binding"/>
    <property type="evidence" value="ECO:0007669"/>
    <property type="project" value="InterPro"/>
</dbReference>
<feature type="domain" description="GFO/IDH/MocA-like oxidoreductase" evidence="5">
    <location>
        <begin position="147"/>
        <end position="261"/>
    </location>
</feature>
<dbReference type="InterPro" id="IPR000683">
    <property type="entry name" value="Gfo/Idh/MocA-like_OxRdtase_N"/>
</dbReference>
<protein>
    <submittedName>
        <fullName evidence="6">Uncharacterized protein</fullName>
    </submittedName>
</protein>
<comment type="caution">
    <text evidence="6">The sequence shown here is derived from an EMBL/GenBank/DDBJ whole genome shotgun (WGS) entry which is preliminary data.</text>
</comment>
<dbReference type="STRING" id="56804.BAE46_07250"/>